<organism evidence="22 23">
    <name type="scientific">Helicobacter ibis</name>
    <dbReference type="NCBI Taxonomy" id="2962633"/>
    <lineage>
        <taxon>Bacteria</taxon>
        <taxon>Pseudomonadati</taxon>
        <taxon>Campylobacterota</taxon>
        <taxon>Epsilonproteobacteria</taxon>
        <taxon>Campylobacterales</taxon>
        <taxon>Helicobacteraceae</taxon>
        <taxon>Helicobacter</taxon>
    </lineage>
</organism>
<keyword evidence="12 17" id="KW-0456">Lyase</keyword>
<dbReference type="Pfam" id="PF03853">
    <property type="entry name" value="YjeF_N"/>
    <property type="match status" value="1"/>
</dbReference>
<keyword evidence="9 18" id="KW-0630">Potassium</keyword>
<dbReference type="InterPro" id="IPR036652">
    <property type="entry name" value="YjeF_N_dom_sf"/>
</dbReference>
<comment type="caution">
    <text evidence="22">The sequence shown here is derived from an EMBL/GenBank/DDBJ whole genome shotgun (WGS) entry which is preliminary data.</text>
</comment>
<name>A0ABT4VCJ3_9HELI</name>
<evidence type="ECO:0000256" key="19">
    <source>
        <dbReference type="PIRNR" id="PIRNR017184"/>
    </source>
</evidence>
<dbReference type="SUPFAM" id="SSF53613">
    <property type="entry name" value="Ribokinase-like"/>
    <property type="match status" value="1"/>
</dbReference>
<feature type="binding site" evidence="18">
    <location>
        <position position="57"/>
    </location>
    <ligand>
        <name>K(+)</name>
        <dbReference type="ChEBI" id="CHEBI:29103"/>
    </ligand>
</feature>
<proteinExistence type="inferred from homology"/>
<dbReference type="InterPro" id="IPR000631">
    <property type="entry name" value="CARKD"/>
</dbReference>
<evidence type="ECO:0000256" key="13">
    <source>
        <dbReference type="ARBA" id="ARBA00023268"/>
    </source>
</evidence>
<dbReference type="Gene3D" id="3.40.1190.20">
    <property type="match status" value="1"/>
</dbReference>
<comment type="cofactor">
    <cofactor evidence="18 19">
        <name>K(+)</name>
        <dbReference type="ChEBI" id="CHEBI:29103"/>
    </cofactor>
    <text evidence="18 19">Binds 1 potassium ion per subunit.</text>
</comment>
<dbReference type="NCBIfam" id="TIGR00197">
    <property type="entry name" value="yjeF_nterm"/>
    <property type="match status" value="1"/>
</dbReference>
<dbReference type="CDD" id="cd01171">
    <property type="entry name" value="YXKO-related"/>
    <property type="match status" value="1"/>
</dbReference>
<evidence type="ECO:0000256" key="14">
    <source>
        <dbReference type="ARBA" id="ARBA00025153"/>
    </source>
</evidence>
<feature type="binding site" evidence="18">
    <location>
        <position position="117"/>
    </location>
    <ligand>
        <name>K(+)</name>
        <dbReference type="ChEBI" id="CHEBI:29103"/>
    </ligand>
</feature>
<feature type="binding site" evidence="18">
    <location>
        <position position="153"/>
    </location>
    <ligand>
        <name>K(+)</name>
        <dbReference type="ChEBI" id="CHEBI:29103"/>
    </ligand>
</feature>
<dbReference type="Proteomes" id="UP001210261">
    <property type="component" value="Unassembled WGS sequence"/>
</dbReference>
<feature type="binding site" evidence="18">
    <location>
        <begin position="121"/>
        <end position="127"/>
    </location>
    <ligand>
        <name>(6S)-NADPHX</name>
        <dbReference type="ChEBI" id="CHEBI:64076"/>
    </ligand>
</feature>
<evidence type="ECO:0000256" key="10">
    <source>
        <dbReference type="ARBA" id="ARBA00023027"/>
    </source>
</evidence>
<feature type="binding site" evidence="17">
    <location>
        <position position="414"/>
    </location>
    <ligand>
        <name>AMP</name>
        <dbReference type="ChEBI" id="CHEBI:456215"/>
    </ligand>
</feature>
<dbReference type="Pfam" id="PF01256">
    <property type="entry name" value="Carb_kinase"/>
    <property type="match status" value="1"/>
</dbReference>
<dbReference type="EC" id="5.1.99.6" evidence="19"/>
<protein>
    <recommendedName>
        <fullName evidence="19">Bifunctional NAD(P)H-hydrate repair enzyme</fullName>
    </recommendedName>
    <alternativeName>
        <fullName evidence="19">Nicotinamide nucleotide repair protein</fullName>
    </alternativeName>
    <domain>
        <recommendedName>
            <fullName evidence="19">ADP-dependent (S)-NAD(P)H-hydrate dehydratase</fullName>
            <ecNumber evidence="19">4.2.1.136</ecNumber>
        </recommendedName>
        <alternativeName>
            <fullName evidence="19">ADP-dependent NAD(P)HX dehydratase</fullName>
        </alternativeName>
    </domain>
    <domain>
        <recommendedName>
            <fullName evidence="19">NAD(P)H-hydrate epimerase</fullName>
            <ecNumber evidence="19">5.1.99.6</ecNumber>
        </recommendedName>
    </domain>
</protein>
<comment type="function">
    <text evidence="14 19">Bifunctional enzyme that catalyzes the epimerization of the S- and R-forms of NAD(P)HX and the dehydration of the S-form of NAD(P)HX at the expense of ADP, which is converted to AMP. This allows the repair of both epimers of NAD(P)HX, a damaged form of NAD(P)H that is a result of enzymatic or heat-dependent hydration.</text>
</comment>
<feature type="binding site" evidence="18">
    <location>
        <position position="150"/>
    </location>
    <ligand>
        <name>(6S)-NADPHX</name>
        <dbReference type="ChEBI" id="CHEBI:64076"/>
    </ligand>
</feature>
<dbReference type="HAMAP" id="MF_01965">
    <property type="entry name" value="NADHX_dehydratase"/>
    <property type="match status" value="1"/>
</dbReference>
<evidence type="ECO:0000256" key="7">
    <source>
        <dbReference type="ARBA" id="ARBA00022840"/>
    </source>
</evidence>
<dbReference type="InterPro" id="IPR029056">
    <property type="entry name" value="Ribokinase-like"/>
</dbReference>
<gene>
    <name evidence="17" type="primary">nnrD</name>
    <name evidence="18" type="synonym">nnrE</name>
    <name evidence="22" type="ORF">PF021_01825</name>
</gene>
<evidence type="ECO:0000259" key="20">
    <source>
        <dbReference type="PROSITE" id="PS51383"/>
    </source>
</evidence>
<keyword evidence="10 17" id="KW-0520">NAD</keyword>
<dbReference type="PANTHER" id="PTHR12592">
    <property type="entry name" value="ATP-DEPENDENT (S)-NAD(P)H-HYDRATE DEHYDRATASE FAMILY MEMBER"/>
    <property type="match status" value="1"/>
</dbReference>
<accession>A0ABT4VCJ3</accession>
<sequence length="473" mass="52584">MKDIFYDSRILDKKAEEHYLINSELLMENAAFGMKNLINKKLKKDSKILLVCGSGDNGADGLALARMLYEKYKIHIIMPLGSKSNLNKIQLKRLNRLNITIMGINDIESLDFDCIVDSLFGVGLRGEISIQIANLIDMLNKKNALKIACDIPSGIDRDGNLQSYIAFKAHYTLSMGALKVSLFSDVAKDFVGKIKIVPLGIGYNDYKKDSNIKLLEKCDFKPPYRDMQNCHKGIFGHLNVFLGEKEGAAIISSLAAFRSGAGLVSVISDKNINLPHEIMQQDSISHNVTAILLGMGYGRTNEILKELFLNINIPILLDADIFYHKDFKKLADTMQNIILTPHPKEFLKILEILCSEKIDMESLLKNKIDYAMKFSQNYPNITLLLKGANQIIAQNGTIYINPLGTNILAKGGSGDCLAGIIGGLLAQGYTTLQSCIQGSMLQALISKKLSKKYANFSISPLDLINQLRYIKHK</sequence>
<comment type="catalytic activity">
    <reaction evidence="16 17 19">
        <text>(6S)-NADPHX + ADP = AMP + phosphate + NADPH + H(+)</text>
        <dbReference type="Rhea" id="RHEA:32235"/>
        <dbReference type="ChEBI" id="CHEBI:15378"/>
        <dbReference type="ChEBI" id="CHEBI:43474"/>
        <dbReference type="ChEBI" id="CHEBI:57783"/>
        <dbReference type="ChEBI" id="CHEBI:64076"/>
        <dbReference type="ChEBI" id="CHEBI:456215"/>
        <dbReference type="ChEBI" id="CHEBI:456216"/>
        <dbReference type="EC" id="4.2.1.136"/>
    </reaction>
</comment>
<evidence type="ECO:0000256" key="6">
    <source>
        <dbReference type="ARBA" id="ARBA00022741"/>
    </source>
</evidence>
<comment type="similarity">
    <text evidence="3 19">In the N-terminal section; belongs to the NnrE/AIBP family.</text>
</comment>
<evidence type="ECO:0000256" key="17">
    <source>
        <dbReference type="HAMAP-Rule" id="MF_01965"/>
    </source>
</evidence>
<feature type="binding site" evidence="17">
    <location>
        <position position="415"/>
    </location>
    <ligand>
        <name>(6S)-NADPHX</name>
        <dbReference type="ChEBI" id="CHEBI:64076"/>
    </ligand>
</feature>
<evidence type="ECO:0000256" key="1">
    <source>
        <dbReference type="ARBA" id="ARBA00000013"/>
    </source>
</evidence>
<evidence type="ECO:0000256" key="2">
    <source>
        <dbReference type="ARBA" id="ARBA00000909"/>
    </source>
</evidence>
<evidence type="ECO:0000256" key="15">
    <source>
        <dbReference type="ARBA" id="ARBA00048238"/>
    </source>
</evidence>
<evidence type="ECO:0000256" key="5">
    <source>
        <dbReference type="ARBA" id="ARBA00022723"/>
    </source>
</evidence>
<feature type="binding site" evidence="17">
    <location>
        <position position="296"/>
    </location>
    <ligand>
        <name>(6S)-NADPHX</name>
        <dbReference type="ChEBI" id="CHEBI:64076"/>
    </ligand>
</feature>
<dbReference type="InterPro" id="IPR004443">
    <property type="entry name" value="YjeF_N_dom"/>
</dbReference>
<keyword evidence="23" id="KW-1185">Reference proteome</keyword>
<feature type="domain" description="YjeF C-terminal" evidence="20">
    <location>
        <begin position="214"/>
        <end position="473"/>
    </location>
</feature>
<feature type="binding site" evidence="17">
    <location>
        <position position="342"/>
    </location>
    <ligand>
        <name>(6S)-NADPHX</name>
        <dbReference type="ChEBI" id="CHEBI:64076"/>
    </ligand>
</feature>
<feature type="binding site" evidence="18">
    <location>
        <begin position="56"/>
        <end position="60"/>
    </location>
    <ligand>
        <name>(6S)-NADPHX</name>
        <dbReference type="ChEBI" id="CHEBI:64076"/>
    </ligand>
</feature>
<dbReference type="InterPro" id="IPR030677">
    <property type="entry name" value="Nnr"/>
</dbReference>
<dbReference type="EMBL" id="JAQHXR010000001">
    <property type="protein sequence ID" value="MDA3968409.1"/>
    <property type="molecule type" value="Genomic_DNA"/>
</dbReference>
<evidence type="ECO:0000256" key="8">
    <source>
        <dbReference type="ARBA" id="ARBA00022857"/>
    </source>
</evidence>
<keyword evidence="13" id="KW-0511">Multifunctional enzyme</keyword>
<dbReference type="HAMAP" id="MF_01966">
    <property type="entry name" value="NADHX_epimerase"/>
    <property type="match status" value="1"/>
</dbReference>
<comment type="subunit">
    <text evidence="17">Homotetramer.</text>
</comment>
<dbReference type="SUPFAM" id="SSF64153">
    <property type="entry name" value="YjeF N-terminal domain-like"/>
    <property type="match status" value="1"/>
</dbReference>
<comment type="catalytic activity">
    <reaction evidence="1 18 19">
        <text>(6R)-NADHX = (6S)-NADHX</text>
        <dbReference type="Rhea" id="RHEA:32215"/>
        <dbReference type="ChEBI" id="CHEBI:64074"/>
        <dbReference type="ChEBI" id="CHEBI:64075"/>
        <dbReference type="EC" id="5.1.99.6"/>
    </reaction>
</comment>
<evidence type="ECO:0000259" key="21">
    <source>
        <dbReference type="PROSITE" id="PS51385"/>
    </source>
</evidence>
<comment type="function">
    <text evidence="18">Catalyzes the epimerization of the S- and R-forms of NAD(P)HX, a damaged form of NAD(P)H that is a result of enzymatic or heat-dependent hydration. This is a prerequisite for the S-specific NAD(P)H-hydrate dehydratase to allow the repair of both epimers of NAD(P)HX.</text>
</comment>
<keyword evidence="6 17" id="KW-0547">Nucleotide-binding</keyword>
<keyword evidence="11 18" id="KW-0413">Isomerase</keyword>
<dbReference type="RefSeq" id="WP_271020701.1">
    <property type="nucleotide sequence ID" value="NZ_JAQHXR010000001.1"/>
</dbReference>
<comment type="similarity">
    <text evidence="4 19">In the C-terminal section; belongs to the NnrD/CARKD family.</text>
</comment>
<dbReference type="PIRSF" id="PIRSF017184">
    <property type="entry name" value="Nnr"/>
    <property type="match status" value="1"/>
</dbReference>
<dbReference type="NCBIfam" id="TIGR00196">
    <property type="entry name" value="yjeF_cterm"/>
    <property type="match status" value="1"/>
</dbReference>
<comment type="catalytic activity">
    <reaction evidence="2 18 19">
        <text>(6R)-NADPHX = (6S)-NADPHX</text>
        <dbReference type="Rhea" id="RHEA:32227"/>
        <dbReference type="ChEBI" id="CHEBI:64076"/>
        <dbReference type="ChEBI" id="CHEBI:64077"/>
        <dbReference type="EC" id="5.1.99.6"/>
    </reaction>
</comment>
<keyword evidence="8 17" id="KW-0521">NADP</keyword>
<dbReference type="PANTHER" id="PTHR12592:SF0">
    <property type="entry name" value="ATP-DEPENDENT (S)-NAD(P)H-HYDRATE DEHYDRATASE"/>
    <property type="match status" value="1"/>
</dbReference>
<dbReference type="PROSITE" id="PS51385">
    <property type="entry name" value="YJEF_N"/>
    <property type="match status" value="1"/>
</dbReference>
<comment type="caution">
    <text evidence="17">Lacks conserved residue(s) required for the propagation of feature annotation.</text>
</comment>
<dbReference type="Gene3D" id="3.40.50.10260">
    <property type="entry name" value="YjeF N-terminal domain"/>
    <property type="match status" value="1"/>
</dbReference>
<dbReference type="PROSITE" id="PS51383">
    <property type="entry name" value="YJEF_C_3"/>
    <property type="match status" value="1"/>
</dbReference>
<evidence type="ECO:0000256" key="16">
    <source>
        <dbReference type="ARBA" id="ARBA00049209"/>
    </source>
</evidence>
<comment type="cofactor">
    <cofactor evidence="17">
        <name>Mg(2+)</name>
        <dbReference type="ChEBI" id="CHEBI:18420"/>
    </cofactor>
</comment>
<evidence type="ECO:0000256" key="11">
    <source>
        <dbReference type="ARBA" id="ARBA00023235"/>
    </source>
</evidence>
<comment type="catalytic activity">
    <reaction evidence="15 17 19">
        <text>(6S)-NADHX + ADP = AMP + phosphate + NADH + H(+)</text>
        <dbReference type="Rhea" id="RHEA:32223"/>
        <dbReference type="ChEBI" id="CHEBI:15378"/>
        <dbReference type="ChEBI" id="CHEBI:43474"/>
        <dbReference type="ChEBI" id="CHEBI:57945"/>
        <dbReference type="ChEBI" id="CHEBI:64074"/>
        <dbReference type="ChEBI" id="CHEBI:456215"/>
        <dbReference type="ChEBI" id="CHEBI:456216"/>
        <dbReference type="EC" id="4.2.1.136"/>
    </reaction>
</comment>
<keyword evidence="7 17" id="KW-0067">ATP-binding</keyword>
<evidence type="ECO:0000313" key="22">
    <source>
        <dbReference type="EMBL" id="MDA3968409.1"/>
    </source>
</evidence>
<dbReference type="EC" id="4.2.1.136" evidence="19"/>
<evidence type="ECO:0000256" key="12">
    <source>
        <dbReference type="ARBA" id="ARBA00023239"/>
    </source>
</evidence>
<keyword evidence="5 18" id="KW-0479">Metal-binding</keyword>
<feature type="binding site" evidence="17">
    <location>
        <position position="248"/>
    </location>
    <ligand>
        <name>(6S)-NADPHX</name>
        <dbReference type="ChEBI" id="CHEBI:64076"/>
    </ligand>
</feature>
<evidence type="ECO:0000256" key="9">
    <source>
        <dbReference type="ARBA" id="ARBA00022958"/>
    </source>
</evidence>
<reference evidence="22 23" key="1">
    <citation type="submission" date="2023-01" db="EMBL/GenBank/DDBJ databases">
        <title>Description of Helicobacter ibis sp. nov. isolated from faecal droppings of black-faced ibis (Theristicus melanopis).</title>
        <authorList>
            <person name="Lopez-Cantillo M."/>
            <person name="Vidal-Veuthey B."/>
            <person name="Mella A."/>
            <person name="De La Haba R."/>
            <person name="Collado L."/>
        </authorList>
    </citation>
    <scope>NUCLEOTIDE SEQUENCE [LARGE SCALE GENOMIC DNA]</scope>
    <source>
        <strain evidence="22 23">A82</strain>
    </source>
</reference>
<feature type="domain" description="YjeF N-terminal" evidence="21">
    <location>
        <begin position="8"/>
        <end position="207"/>
    </location>
</feature>
<comment type="similarity">
    <text evidence="18">Belongs to the NnrE/AIBP family.</text>
</comment>
<evidence type="ECO:0000313" key="23">
    <source>
        <dbReference type="Proteomes" id="UP001210261"/>
    </source>
</evidence>
<evidence type="ECO:0000256" key="18">
    <source>
        <dbReference type="HAMAP-Rule" id="MF_01966"/>
    </source>
</evidence>
<comment type="function">
    <text evidence="17">Catalyzes the dehydration of the S-form of NAD(P)HX at the expense of ADP, which is converted to AMP. Together with NAD(P)HX epimerase, which catalyzes the epimerization of the S- and R-forms, the enzyme allows the repair of both epimers of NAD(P)HX, a damaged form of NAD(P)H that is a result of enzymatic or heat-dependent hydration.</text>
</comment>
<evidence type="ECO:0000256" key="3">
    <source>
        <dbReference type="ARBA" id="ARBA00006001"/>
    </source>
</evidence>
<evidence type="ECO:0000256" key="4">
    <source>
        <dbReference type="ARBA" id="ARBA00009524"/>
    </source>
</evidence>
<comment type="similarity">
    <text evidence="17">Belongs to the NnrD/CARKD family.</text>
</comment>